<dbReference type="EMBL" id="BT087068">
    <property type="protein sequence ID" value="ACR37421.1"/>
    <property type="molecule type" value="mRNA"/>
</dbReference>
<dbReference type="AlphaFoldDB" id="C4J8C1"/>
<feature type="region of interest" description="Disordered" evidence="1">
    <location>
        <begin position="1"/>
        <end position="26"/>
    </location>
</feature>
<reference evidence="2" key="2">
    <citation type="submission" date="2012-06" db="EMBL/GenBank/DDBJ databases">
        <authorList>
            <person name="Yu Y."/>
            <person name="Currie J."/>
            <person name="Lomeli R."/>
            <person name="Angelova A."/>
            <person name="Collura K."/>
            <person name="Wissotski M."/>
            <person name="Campos D."/>
            <person name="Kudrna D."/>
            <person name="Golser W."/>
            <person name="Ashely E."/>
            <person name="Descour A."/>
            <person name="Fernandes J."/>
            <person name="Soderlund C."/>
            <person name="Walbot V."/>
        </authorList>
    </citation>
    <scope>NUCLEOTIDE SEQUENCE</scope>
    <source>
        <strain evidence="2">B73</strain>
    </source>
</reference>
<proteinExistence type="evidence at transcript level"/>
<evidence type="ECO:0000256" key="1">
    <source>
        <dbReference type="SAM" id="MobiDB-lite"/>
    </source>
</evidence>
<sequence length="46" mass="4801">MEATTSHHSTPRRLLKPCPAATRPSSQSRAWLALAAAPAMQGVGTS</sequence>
<organism evidence="2">
    <name type="scientific">Zea mays</name>
    <name type="common">Maize</name>
    <dbReference type="NCBI Taxonomy" id="4577"/>
    <lineage>
        <taxon>Eukaryota</taxon>
        <taxon>Viridiplantae</taxon>
        <taxon>Streptophyta</taxon>
        <taxon>Embryophyta</taxon>
        <taxon>Tracheophyta</taxon>
        <taxon>Spermatophyta</taxon>
        <taxon>Magnoliopsida</taxon>
        <taxon>Liliopsida</taxon>
        <taxon>Poales</taxon>
        <taxon>Poaceae</taxon>
        <taxon>PACMAD clade</taxon>
        <taxon>Panicoideae</taxon>
        <taxon>Andropogonodae</taxon>
        <taxon>Andropogoneae</taxon>
        <taxon>Tripsacinae</taxon>
        <taxon>Zea</taxon>
    </lineage>
</organism>
<name>C4J8C1_MAIZE</name>
<reference evidence="2" key="1">
    <citation type="journal article" date="2009" name="PLoS Genet.">
        <title>Sequencing, mapping, and analysis of 27,455 maize full-length cDNAs.</title>
        <authorList>
            <person name="Soderlund C."/>
            <person name="Descour A."/>
            <person name="Kudrna D."/>
            <person name="Bomhoff M."/>
            <person name="Boyd L."/>
            <person name="Currie J."/>
            <person name="Angelova A."/>
            <person name="Collura K."/>
            <person name="Wissotski M."/>
            <person name="Ashley E."/>
            <person name="Morrow D."/>
            <person name="Fernandes J."/>
            <person name="Walbot V."/>
            <person name="Yu Y."/>
        </authorList>
    </citation>
    <scope>NUCLEOTIDE SEQUENCE</scope>
    <source>
        <strain evidence="2">B73</strain>
    </source>
</reference>
<protein>
    <submittedName>
        <fullName evidence="2">Uncharacterized protein</fullName>
    </submittedName>
</protein>
<evidence type="ECO:0000313" key="2">
    <source>
        <dbReference type="EMBL" id="ACR37421.1"/>
    </source>
</evidence>
<accession>C4J8C1</accession>